<comment type="caution">
    <text evidence="4">The sequence shown here is derived from an EMBL/GenBank/DDBJ whole genome shotgun (WGS) entry which is preliminary data.</text>
</comment>
<feature type="domain" description="GAF" evidence="2">
    <location>
        <begin position="297"/>
        <end position="456"/>
    </location>
</feature>
<gene>
    <name evidence="4" type="ORF">RM445_12140</name>
</gene>
<dbReference type="RefSeq" id="WP_311556307.1">
    <property type="nucleotide sequence ID" value="NZ_JAVREJ010000007.1"/>
</dbReference>
<dbReference type="InterPro" id="IPR036457">
    <property type="entry name" value="PPM-type-like_dom_sf"/>
</dbReference>
<dbReference type="InterPro" id="IPR052016">
    <property type="entry name" value="Bact_Sigma-Reg"/>
</dbReference>
<dbReference type="Gene3D" id="3.60.40.10">
    <property type="entry name" value="PPM-type phosphatase domain"/>
    <property type="match status" value="1"/>
</dbReference>
<dbReference type="SUPFAM" id="SSF55781">
    <property type="entry name" value="GAF domain-like"/>
    <property type="match status" value="2"/>
</dbReference>
<dbReference type="InterPro" id="IPR029016">
    <property type="entry name" value="GAF-like_dom_sf"/>
</dbReference>
<name>A0ABU2N8M1_9PSEU</name>
<keyword evidence="5" id="KW-1185">Reference proteome</keyword>
<dbReference type="InterPro" id="IPR003018">
    <property type="entry name" value="GAF"/>
</dbReference>
<feature type="domain" description="GAF" evidence="2">
    <location>
        <begin position="120"/>
        <end position="269"/>
    </location>
</feature>
<dbReference type="Proteomes" id="UP001183202">
    <property type="component" value="Unassembled WGS sequence"/>
</dbReference>
<sequence>MTTDLADAIGYLPFPVGITATADHVVVALNTAGRTLLGDVVGRPVCATLPHPDLLAALDAAFHEARPGSVPLPAPPVTVGCAPIRDGVLLHMTVADASGAERARTTALQHLTSALSGAPTPSAIARLVVTSAGELLGADRAGVYSRTGATLTALHRTGWGTEVAPPFDRIPVQRGRPLSDAVLTGVPVWLENAEQWRLRYPEMALAGTASGFQATACLPMRVEDRDLGALVFSFLVPRAFSADEREYLTAVAALCAQALDRARLLVAEQDARAGAERQLDRTMFLAQAGRLLQAPMSVEHRLRRLADLAVPGVADWCAVHLVRNDRVDQVAVAHSDPEKVAFVARLQERYPPEPDADGGAIQVSRTGRPVLFPEIPDELLVAGAVDEEHLALIRSIGLHSAVVVPLLVRGRSLGALTLAHAESGQRFDEGDVAFAEQLAANAAIALDNARLWEEQVAIADTLQAALLPAALPDVPGLRLAARYRPQSVENPGIQVGGDLYDVVAGDAPGRWSAVVADVCGKGPHAAALTALIRHTMRAEIDHGLGPVEALRRLNRAMLHGAGEAPCRFATVVHAEVTVDAEGASVRLASAGHPPPLLRRGDRVEAVTAPGTVVGVYADVELAEATFRLDRGDMMVLYTDGVTEARSVDGFYGTERLIRLLRTSTARQADEIAAALLDDVVGFQQGRLRDDVAILVVEATP</sequence>
<organism evidence="4 5">
    <name type="scientific">Pseudonocardia charpentierae</name>
    <dbReference type="NCBI Taxonomy" id="3075545"/>
    <lineage>
        <taxon>Bacteria</taxon>
        <taxon>Bacillati</taxon>
        <taxon>Actinomycetota</taxon>
        <taxon>Actinomycetes</taxon>
        <taxon>Pseudonocardiales</taxon>
        <taxon>Pseudonocardiaceae</taxon>
        <taxon>Pseudonocardia</taxon>
    </lineage>
</organism>
<reference evidence="5" key="1">
    <citation type="submission" date="2023-07" db="EMBL/GenBank/DDBJ databases">
        <title>30 novel species of actinomycetes from the DSMZ collection.</title>
        <authorList>
            <person name="Nouioui I."/>
        </authorList>
    </citation>
    <scope>NUCLEOTIDE SEQUENCE [LARGE SCALE GENOMIC DNA]</scope>
    <source>
        <strain evidence="5">DSM 45834</strain>
    </source>
</reference>
<dbReference type="Pfam" id="PF01590">
    <property type="entry name" value="GAF"/>
    <property type="match status" value="1"/>
</dbReference>
<dbReference type="PANTHER" id="PTHR43156">
    <property type="entry name" value="STAGE II SPORULATION PROTEIN E-RELATED"/>
    <property type="match status" value="1"/>
</dbReference>
<dbReference type="SMART" id="SM00331">
    <property type="entry name" value="PP2C_SIG"/>
    <property type="match status" value="1"/>
</dbReference>
<evidence type="ECO:0000256" key="1">
    <source>
        <dbReference type="ARBA" id="ARBA00022801"/>
    </source>
</evidence>
<dbReference type="Gene3D" id="3.30.450.40">
    <property type="match status" value="2"/>
</dbReference>
<feature type="domain" description="PPM-type phosphatase" evidence="3">
    <location>
        <begin position="474"/>
        <end position="698"/>
    </location>
</feature>
<evidence type="ECO:0000259" key="3">
    <source>
        <dbReference type="SMART" id="SM00331"/>
    </source>
</evidence>
<dbReference type="Pfam" id="PF07228">
    <property type="entry name" value="SpoIIE"/>
    <property type="match status" value="1"/>
</dbReference>
<dbReference type="SMART" id="SM00065">
    <property type="entry name" value="GAF"/>
    <property type="match status" value="2"/>
</dbReference>
<keyword evidence="1" id="KW-0378">Hydrolase</keyword>
<evidence type="ECO:0000259" key="2">
    <source>
        <dbReference type="SMART" id="SM00065"/>
    </source>
</evidence>
<evidence type="ECO:0000313" key="5">
    <source>
        <dbReference type="Proteomes" id="UP001183202"/>
    </source>
</evidence>
<dbReference type="PANTHER" id="PTHR43156:SF2">
    <property type="entry name" value="STAGE II SPORULATION PROTEIN E"/>
    <property type="match status" value="1"/>
</dbReference>
<accession>A0ABU2N8M1</accession>
<dbReference type="Pfam" id="PF13185">
    <property type="entry name" value="GAF_2"/>
    <property type="match status" value="1"/>
</dbReference>
<protein>
    <submittedName>
        <fullName evidence="4">SpoIIE family protein phosphatase</fullName>
    </submittedName>
</protein>
<dbReference type="SUPFAM" id="SSF81606">
    <property type="entry name" value="PP2C-like"/>
    <property type="match status" value="1"/>
</dbReference>
<dbReference type="InterPro" id="IPR001932">
    <property type="entry name" value="PPM-type_phosphatase-like_dom"/>
</dbReference>
<evidence type="ECO:0000313" key="4">
    <source>
        <dbReference type="EMBL" id="MDT0350272.1"/>
    </source>
</evidence>
<dbReference type="EMBL" id="JAVREJ010000007">
    <property type="protein sequence ID" value="MDT0350272.1"/>
    <property type="molecule type" value="Genomic_DNA"/>
</dbReference>
<proteinExistence type="predicted"/>